<feature type="compositionally biased region" description="Low complexity" evidence="8">
    <location>
        <begin position="383"/>
        <end position="394"/>
    </location>
</feature>
<dbReference type="InterPro" id="IPR036465">
    <property type="entry name" value="vWFA_dom_sf"/>
</dbReference>
<feature type="compositionally biased region" description="Basic and acidic residues" evidence="8">
    <location>
        <begin position="1028"/>
        <end position="1039"/>
    </location>
</feature>
<evidence type="ECO:0000256" key="3">
    <source>
        <dbReference type="ARBA" id="ARBA00022840"/>
    </source>
</evidence>
<dbReference type="InterPro" id="IPR039891">
    <property type="entry name" value="VWA8"/>
</dbReference>
<keyword evidence="5" id="KW-0496">Mitochondrion</keyword>
<name>A0A8D8QKC3_9HEMI</name>
<protein>
    <recommendedName>
        <fullName evidence="7">von Willebrand factor A domain-containing protein 8</fullName>
    </recommendedName>
</protein>
<dbReference type="PANTHER" id="PTHR21610:SF9">
    <property type="entry name" value="VON WILLEBRAND FACTOR A DOMAIN-CONTAINING PROTEIN 8"/>
    <property type="match status" value="1"/>
</dbReference>
<accession>A0A8D8QKC3</accession>
<feature type="region of interest" description="Disordered" evidence="8">
    <location>
        <begin position="1014"/>
        <end position="1071"/>
    </location>
</feature>
<dbReference type="GO" id="GO:0005739">
    <property type="term" value="C:mitochondrion"/>
    <property type="evidence" value="ECO:0007669"/>
    <property type="project" value="UniProtKB-SubCell"/>
</dbReference>
<evidence type="ECO:0000256" key="2">
    <source>
        <dbReference type="ARBA" id="ARBA00022741"/>
    </source>
</evidence>
<evidence type="ECO:0000313" key="10">
    <source>
        <dbReference type="EMBL" id="CAG6633421.1"/>
    </source>
</evidence>
<dbReference type="InterPro" id="IPR027417">
    <property type="entry name" value="P-loop_NTPase"/>
</dbReference>
<dbReference type="SMART" id="SM00327">
    <property type="entry name" value="VWA"/>
    <property type="match status" value="1"/>
</dbReference>
<dbReference type="PANTHER" id="PTHR21610">
    <property type="entry name" value="VON WILLEBRAND FACTOR A DOMAIN-CONTAINING PROTEIN 8"/>
    <property type="match status" value="1"/>
</dbReference>
<dbReference type="PROSITE" id="PS50234">
    <property type="entry name" value="VWFA"/>
    <property type="match status" value="1"/>
</dbReference>
<feature type="region of interest" description="Disordered" evidence="8">
    <location>
        <begin position="375"/>
        <end position="394"/>
    </location>
</feature>
<dbReference type="GO" id="GO:0032991">
    <property type="term" value="C:protein-containing complex"/>
    <property type="evidence" value="ECO:0007669"/>
    <property type="project" value="UniProtKB-ARBA"/>
</dbReference>
<evidence type="ECO:0000256" key="1">
    <source>
        <dbReference type="ARBA" id="ARBA00004173"/>
    </source>
</evidence>
<organism evidence="10">
    <name type="scientific">Cacopsylla melanoneura</name>
    <dbReference type="NCBI Taxonomy" id="428564"/>
    <lineage>
        <taxon>Eukaryota</taxon>
        <taxon>Metazoa</taxon>
        <taxon>Ecdysozoa</taxon>
        <taxon>Arthropoda</taxon>
        <taxon>Hexapoda</taxon>
        <taxon>Insecta</taxon>
        <taxon>Pterygota</taxon>
        <taxon>Neoptera</taxon>
        <taxon>Paraneoptera</taxon>
        <taxon>Hemiptera</taxon>
        <taxon>Sternorrhyncha</taxon>
        <taxon>Psylloidea</taxon>
        <taxon>Psyllidae</taxon>
        <taxon>Psyllinae</taxon>
        <taxon>Cacopsylla</taxon>
    </lineage>
</organism>
<dbReference type="Gene3D" id="3.40.50.410">
    <property type="entry name" value="von Willebrand factor, type A domain"/>
    <property type="match status" value="1"/>
</dbReference>
<keyword evidence="4" id="KW-0809">Transit peptide</keyword>
<feature type="compositionally biased region" description="Gly residues" evidence="8">
    <location>
        <begin position="1047"/>
        <end position="1065"/>
    </location>
</feature>
<proteinExistence type="predicted"/>
<dbReference type="SUPFAM" id="SSF52540">
    <property type="entry name" value="P-loop containing nucleoside triphosphate hydrolases"/>
    <property type="match status" value="3"/>
</dbReference>
<dbReference type="Pfam" id="PF07728">
    <property type="entry name" value="AAA_5"/>
    <property type="match status" value="3"/>
</dbReference>
<dbReference type="InterPro" id="IPR002035">
    <property type="entry name" value="VWF_A"/>
</dbReference>
<evidence type="ECO:0000256" key="8">
    <source>
        <dbReference type="SAM" id="MobiDB-lite"/>
    </source>
</evidence>
<sequence>MISSNIHSSIRRVNALNRILQCRAINTNKLTLSIKYYSSNVSMNKTSASDSNKVESSDVMQITIGDITRTSKPVKHKENIPSQYLNKDNLTQDQLAHLRWILQKDNLRQDVFLIGKPGSLRRTLAMSYLELTQREVEYICLSRDTTEADIKQRREIVNGTAKYYDQSAVRAAIEGRVLILEGIEKAERNVLPVLNNLLENREMHLEDGRFLVSADTYDKLLREHGESELSKWNLVRVSEEFRVLALGLPVPPYVGNPLDPPLRSRFQARNIPSPTYQDTLSLLTQQFPNVNRDSLTKLVSVAYALVSEESRSVALPDFPIDNLTRAVQILSDCPRFPVVSLISSLYPYNSFVSKEARSLVESIMQSLGVSTDVKLEESMETDQQASSTATSSSQYIPTPYQNSLLSALLTIHPISELTIHPISDVCLVGPRGCGKTTLVKEYARRLNVTVEPIALYQDMTARDLLQQRSTKQDGDTVWQNSTLVSAALEGSLAVCDGLHRVHASTLCVLQRLVHDRELQLYDGTRLLRHDRYDTLVESNQGQPIPGVLRIHPDFRIIATAESPSTGNSWLTPEILSLFLFQEVRNLNINEEAHLIQSMYGSIPSGLNKLLSVIETLRESNDPALVQLSSSLSTRQLLRIARRMYQFPGQQDLWENIQGACLAKFLPPLIRHSFFSLLTKHHIAPSPPQSSLSPPSISTADPNSVLIGSTRLDKYRTRDSQSKIPSVLFYDVPQHVQLLERIGQDFSLGEHLLLVGNQGVGKNKITDKLLQLLGRPRDYIQLHRDTTVQSLTVQPVVVEGKVAYNDSPLVQAVKAGHVLVVDEADKAPTHVVCILKTLVESGEMILSDGRRIVPSTDPRVGAPNIIPAHPEFRLIVLANRPGFPFLGNDLFSALGDLFSVHVIDNPSEQSELVLLSSYGPDVPRDTLLRLVRAFGQFRELSDKALLPYPYSTREAVHIVKHLQNYPNDSMSEAVSNVFDFDKYNSAAKETLLKILNEHGIPVNLSHTLLEKKDKPLQLTVQRDSGLDTSEPKHGKEDPNNDPHVGGNTWAGGTGGRDTAGLGGKGGPYRLDKGHTVHQISEAEKAAIPEHVKKAAREMGEKAFREKLKEIQMSQYDAKVYNEYSLPVQNQVQALRIILSSLQAKSQERVWSRNQTSGDLDDARLIEGITGERAIYKRRSDQDPELGTPQMKPKRLRLVVDVSGSMYRFNGYDARLDRELEAVIMVLEAFQDFDQRICLDIVGHSGDTPCIPFVPMNHLPRDNKQRLDVIKTMHAHSQFCVSGDYTVESIADSVDSLAGSSKDYDDSIVIVLSDANLERYGIHPRELAAAMDSDSGVRAYAVFIGSLGDQAKRLTEELPPGRGFVCMDLSEIPQILQQIFSTSLLK</sequence>
<evidence type="ECO:0000256" key="6">
    <source>
        <dbReference type="ARBA" id="ARBA00055988"/>
    </source>
</evidence>
<dbReference type="GO" id="GO:0005524">
    <property type="term" value="F:ATP binding"/>
    <property type="evidence" value="ECO:0007669"/>
    <property type="project" value="UniProtKB-KW"/>
</dbReference>
<comment type="subcellular location">
    <subcellularLocation>
        <location evidence="1">Mitochondrion</location>
    </subcellularLocation>
</comment>
<dbReference type="GO" id="GO:0016887">
    <property type="term" value="F:ATP hydrolysis activity"/>
    <property type="evidence" value="ECO:0007669"/>
    <property type="project" value="InterPro"/>
</dbReference>
<evidence type="ECO:0000256" key="4">
    <source>
        <dbReference type="ARBA" id="ARBA00022946"/>
    </source>
</evidence>
<dbReference type="SMART" id="SM00382">
    <property type="entry name" value="AAA"/>
    <property type="match status" value="2"/>
</dbReference>
<comment type="function">
    <text evidence="6">Exhibits ATPase activity in vitro.</text>
</comment>
<dbReference type="SUPFAM" id="SSF53300">
    <property type="entry name" value="vWA-like"/>
    <property type="match status" value="1"/>
</dbReference>
<dbReference type="EMBL" id="HBUF01082663">
    <property type="protein sequence ID" value="CAG6633421.1"/>
    <property type="molecule type" value="Transcribed_RNA"/>
</dbReference>
<evidence type="ECO:0000259" key="9">
    <source>
        <dbReference type="PROSITE" id="PS50234"/>
    </source>
</evidence>
<dbReference type="Gene3D" id="3.40.50.300">
    <property type="entry name" value="P-loop containing nucleotide triphosphate hydrolases"/>
    <property type="match status" value="3"/>
</dbReference>
<dbReference type="FunFam" id="3.40.50.300:FF:000587">
    <property type="entry name" value="von Willebrand factor A domain containing 8"/>
    <property type="match status" value="1"/>
</dbReference>
<reference evidence="10" key="1">
    <citation type="submission" date="2021-05" db="EMBL/GenBank/DDBJ databases">
        <authorList>
            <person name="Alioto T."/>
            <person name="Alioto T."/>
            <person name="Gomez Garrido J."/>
        </authorList>
    </citation>
    <scope>NUCLEOTIDE SEQUENCE</scope>
</reference>
<evidence type="ECO:0000256" key="7">
    <source>
        <dbReference type="ARBA" id="ARBA00070377"/>
    </source>
</evidence>
<dbReference type="InterPro" id="IPR011704">
    <property type="entry name" value="ATPase_dyneun-rel_AAA"/>
</dbReference>
<dbReference type="FunFam" id="3.40.50.300:FF:000663">
    <property type="entry name" value="von Willebrand factor A domain containing 8"/>
    <property type="match status" value="1"/>
</dbReference>
<dbReference type="InterPro" id="IPR003593">
    <property type="entry name" value="AAA+_ATPase"/>
</dbReference>
<feature type="domain" description="VWFA" evidence="9">
    <location>
        <begin position="1193"/>
        <end position="1377"/>
    </location>
</feature>
<keyword evidence="3" id="KW-0067">ATP-binding</keyword>
<evidence type="ECO:0000256" key="5">
    <source>
        <dbReference type="ARBA" id="ARBA00023128"/>
    </source>
</evidence>
<keyword evidence="2" id="KW-0547">Nucleotide-binding</keyword>